<evidence type="ECO:0000313" key="4">
    <source>
        <dbReference type="Proteomes" id="UP000005666"/>
    </source>
</evidence>
<dbReference type="OrthoDB" id="4094515at2759"/>
<feature type="compositionally biased region" description="Polar residues" evidence="1">
    <location>
        <begin position="180"/>
        <end position="189"/>
    </location>
</feature>
<dbReference type="GO" id="GO:0033101">
    <property type="term" value="C:cellular bud membrane"/>
    <property type="evidence" value="ECO:0007669"/>
    <property type="project" value="EnsemblFungi"/>
</dbReference>
<feature type="compositionally biased region" description="Polar residues" evidence="1">
    <location>
        <begin position="106"/>
        <end position="117"/>
    </location>
</feature>
<evidence type="ECO:0000256" key="1">
    <source>
        <dbReference type="SAM" id="MobiDB-lite"/>
    </source>
</evidence>
<dbReference type="GeneID" id="11531910"/>
<dbReference type="HOGENOM" id="CLU_082503_0_0_1"/>
<proteinExistence type="predicted"/>
<dbReference type="GO" id="GO:0031201">
    <property type="term" value="C:SNARE complex"/>
    <property type="evidence" value="ECO:0007669"/>
    <property type="project" value="EnsemblFungi"/>
</dbReference>
<dbReference type="STRING" id="1071381.G8C0S0"/>
<dbReference type="GO" id="GO:0006904">
    <property type="term" value="P:vesicle docking involved in exocytosis"/>
    <property type="evidence" value="ECO:0007669"/>
    <property type="project" value="EnsemblFungi"/>
</dbReference>
<reference evidence="3 4" key="1">
    <citation type="journal article" date="2011" name="Proc. Natl. Acad. Sci. U.S.A.">
        <title>Evolutionary erosion of yeast sex chromosomes by mating-type switching accidents.</title>
        <authorList>
            <person name="Gordon J.L."/>
            <person name="Armisen D."/>
            <person name="Proux-Wera E."/>
            <person name="Oheigeartaigh S.S."/>
            <person name="Byrne K.P."/>
            <person name="Wolfe K.H."/>
        </authorList>
    </citation>
    <scope>NUCLEOTIDE SEQUENCE [LARGE SCALE GENOMIC DNA]</scope>
    <source>
        <strain evidence="4">ATCC 24235 / CBS 4417 / NBRC 1672 / NRRL Y-8282 / UCD 70-5</strain>
    </source>
</reference>
<sequence length="220" mass="24924">MSAYTSNSDSDNLWNKFTKSTKSISNSLSQLSVKSDSDGNSIETTLVHKALVKYYQNQQPFQGFPGWLGHKEDLPDENKILKKQMGQQEKLQKKSEPSSGGGVFMSTRNRNSYTNMLNEPIRQIPEPTPKPEVTKVKQKPTASMSFQSIYSSFNDKNALQNTNDYTKMPTQNLGEKHGLHNQQQTNTRTSSSPERSQSSSSLMMRDRLKKQTRNGFGFQQ</sequence>
<dbReference type="eggNOG" id="ENOG502S4R3">
    <property type="taxonomic scope" value="Eukaryota"/>
</dbReference>
<protein>
    <recommendedName>
        <fullName evidence="2">Mso1 N-terminal domain-containing protein</fullName>
    </recommendedName>
</protein>
<accession>G8C0S0</accession>
<dbReference type="GO" id="GO:0005934">
    <property type="term" value="C:cellular bud tip"/>
    <property type="evidence" value="ECO:0007669"/>
    <property type="project" value="EnsemblFungi"/>
</dbReference>
<feature type="region of interest" description="Disordered" evidence="1">
    <location>
        <begin position="82"/>
        <end position="141"/>
    </location>
</feature>
<organism evidence="3 4">
    <name type="scientific">Tetrapisispora phaffii (strain ATCC 24235 / CBS 4417 / NBRC 1672 / NRRL Y-8282 / UCD 70-5)</name>
    <name type="common">Yeast</name>
    <name type="synonym">Fabospora phaffii</name>
    <dbReference type="NCBI Taxonomy" id="1071381"/>
    <lineage>
        <taxon>Eukaryota</taxon>
        <taxon>Fungi</taxon>
        <taxon>Dikarya</taxon>
        <taxon>Ascomycota</taxon>
        <taxon>Saccharomycotina</taxon>
        <taxon>Saccharomycetes</taxon>
        <taxon>Saccharomycetales</taxon>
        <taxon>Saccharomycetaceae</taxon>
        <taxon>Tetrapisispora</taxon>
    </lineage>
</organism>
<feature type="compositionally biased region" description="Polar residues" evidence="1">
    <location>
        <begin position="159"/>
        <end position="173"/>
    </location>
</feature>
<dbReference type="GO" id="GO:0005935">
    <property type="term" value="C:cellular bud neck"/>
    <property type="evidence" value="ECO:0007669"/>
    <property type="project" value="EnsemblFungi"/>
</dbReference>
<dbReference type="AlphaFoldDB" id="G8C0S0"/>
<keyword evidence="4" id="KW-1185">Reference proteome</keyword>
<dbReference type="RefSeq" id="XP_003688219.1">
    <property type="nucleotide sequence ID" value="XM_003688171.1"/>
</dbReference>
<feature type="compositionally biased region" description="Low complexity" evidence="1">
    <location>
        <begin position="190"/>
        <end position="201"/>
    </location>
</feature>
<dbReference type="Proteomes" id="UP000005666">
    <property type="component" value="Chromosome 13"/>
</dbReference>
<dbReference type="EMBL" id="HE612868">
    <property type="protein sequence ID" value="CCE65785.1"/>
    <property type="molecule type" value="Genomic_DNA"/>
</dbReference>
<dbReference type="GO" id="GO:0005628">
    <property type="term" value="C:prospore membrane"/>
    <property type="evidence" value="ECO:0007669"/>
    <property type="project" value="EnsemblFungi"/>
</dbReference>
<feature type="region of interest" description="Disordered" evidence="1">
    <location>
        <begin position="159"/>
        <end position="220"/>
    </location>
</feature>
<gene>
    <name evidence="3" type="primary">TPHA0M02110</name>
    <name evidence="3" type="ordered locus">TPHA_0M02110</name>
</gene>
<dbReference type="OMA" id="SHRDPTH"/>
<dbReference type="KEGG" id="tpf:TPHA_0M02110"/>
<evidence type="ECO:0000259" key="2">
    <source>
        <dbReference type="Pfam" id="PF14475"/>
    </source>
</evidence>
<dbReference type="GO" id="GO:0032120">
    <property type="term" value="P:ascospore-type prospore membrane formation"/>
    <property type="evidence" value="ECO:0007669"/>
    <property type="project" value="EnsemblFungi"/>
</dbReference>
<dbReference type="Pfam" id="PF14475">
    <property type="entry name" value="Mso1_Sec1_bdg"/>
    <property type="match status" value="1"/>
</dbReference>
<dbReference type="GO" id="GO:0061025">
    <property type="term" value="P:membrane fusion"/>
    <property type="evidence" value="ECO:0007669"/>
    <property type="project" value="EnsemblFungi"/>
</dbReference>
<dbReference type="InterPro" id="IPR028095">
    <property type="entry name" value="Mso1_N_dom"/>
</dbReference>
<evidence type="ECO:0000313" key="3">
    <source>
        <dbReference type="EMBL" id="CCE65785.1"/>
    </source>
</evidence>
<name>G8C0S0_TETPH</name>
<feature type="domain" description="Mso1 N-terminal" evidence="2">
    <location>
        <begin position="27"/>
        <end position="68"/>
    </location>
</feature>